<keyword evidence="10" id="KW-0739">Sodium transport</keyword>
<evidence type="ECO:0000256" key="11">
    <source>
        <dbReference type="SAM" id="MobiDB-lite"/>
    </source>
</evidence>
<keyword evidence="15" id="KW-1185">Reference proteome</keyword>
<keyword evidence="7" id="KW-0915">Sodium</keyword>
<feature type="transmembrane region" description="Helical" evidence="12">
    <location>
        <begin position="101"/>
        <end position="122"/>
    </location>
</feature>
<dbReference type="GO" id="GO:1902600">
    <property type="term" value="P:proton transmembrane transport"/>
    <property type="evidence" value="ECO:0007669"/>
    <property type="project" value="InterPro"/>
</dbReference>
<dbReference type="GO" id="GO:0006814">
    <property type="term" value="P:sodium ion transport"/>
    <property type="evidence" value="ECO:0007669"/>
    <property type="project" value="UniProtKB-KW"/>
</dbReference>
<keyword evidence="6 12" id="KW-1133">Transmembrane helix</keyword>
<feature type="transmembrane region" description="Helical" evidence="12">
    <location>
        <begin position="142"/>
        <end position="163"/>
    </location>
</feature>
<evidence type="ECO:0000256" key="3">
    <source>
        <dbReference type="ARBA" id="ARBA00022448"/>
    </source>
</evidence>
<comment type="similarity">
    <text evidence="2">Belongs to the monovalent cation:proton antiporter 2 (CPA2) transporter (TC 2.A.37) family.</text>
</comment>
<dbReference type="PANTHER" id="PTHR43562">
    <property type="entry name" value="NAPA-TYPE SODIUM/HYDROGEN ANTIPORTER"/>
    <property type="match status" value="1"/>
</dbReference>
<evidence type="ECO:0000313" key="14">
    <source>
        <dbReference type="EMBL" id="KAA2252852.1"/>
    </source>
</evidence>
<evidence type="ECO:0000256" key="2">
    <source>
        <dbReference type="ARBA" id="ARBA00005551"/>
    </source>
</evidence>
<evidence type="ECO:0000256" key="8">
    <source>
        <dbReference type="ARBA" id="ARBA00023065"/>
    </source>
</evidence>
<dbReference type="Proteomes" id="UP000323454">
    <property type="component" value="Unassembled WGS sequence"/>
</dbReference>
<dbReference type="RefSeq" id="WP_149854062.1">
    <property type="nucleotide sequence ID" value="NZ_VUOB01000072.1"/>
</dbReference>
<feature type="transmembrane region" description="Helical" evidence="12">
    <location>
        <begin position="222"/>
        <end position="243"/>
    </location>
</feature>
<feature type="transmembrane region" description="Helical" evidence="12">
    <location>
        <begin position="406"/>
        <end position="425"/>
    </location>
</feature>
<evidence type="ECO:0000259" key="13">
    <source>
        <dbReference type="Pfam" id="PF00999"/>
    </source>
</evidence>
<feature type="transmembrane region" description="Helical" evidence="12">
    <location>
        <begin position="70"/>
        <end position="89"/>
    </location>
</feature>
<dbReference type="Gene3D" id="1.20.1530.20">
    <property type="match status" value="1"/>
</dbReference>
<feature type="transmembrane region" description="Helical" evidence="12">
    <location>
        <begin position="341"/>
        <end position="363"/>
    </location>
</feature>
<evidence type="ECO:0000256" key="4">
    <source>
        <dbReference type="ARBA" id="ARBA00022449"/>
    </source>
</evidence>
<keyword evidence="8" id="KW-0406">Ion transport</keyword>
<accession>A0A5B2WQ46</accession>
<keyword evidence="9 12" id="KW-0472">Membrane</keyword>
<evidence type="ECO:0000256" key="7">
    <source>
        <dbReference type="ARBA" id="ARBA00023053"/>
    </source>
</evidence>
<reference evidence="14 15" key="2">
    <citation type="submission" date="2019-09" db="EMBL/GenBank/DDBJ databases">
        <authorList>
            <person name="Jin C."/>
        </authorList>
    </citation>
    <scope>NUCLEOTIDE SEQUENCE [LARGE SCALE GENOMIC DNA]</scope>
    <source>
        <strain evidence="14 15">AN110305</strain>
    </source>
</reference>
<evidence type="ECO:0000256" key="5">
    <source>
        <dbReference type="ARBA" id="ARBA00022692"/>
    </source>
</evidence>
<sequence>MSLQPSDLAALLVALTLLLVAAHAVGRVFTVLRQPPVIGEILAGLLFGPTVLGLVAPHAQALLFPTTGPVAVGLGVLNELGLLLLMFLAGREVPAYRGGSANRSVLAMAVTGLTIPFAIALLAVQAVDYRTFSGVHGTKVTFALVFGMGIAVTSIPVISRIMLDLNVMRTAFARTVLSVALLEDVVLYVALAAILGLTQAKSGSVFGLWSLFHQNATGPTTAYYLVTSLVFFSILMPLGRPIFGRLARSRLNFVERRSPTAFRLVFLLALVLVCVFLGLNPIFGAVLAGVASGGADDRDADESRRVRSAQAWDALKKVSLALFIPLYFAGVGLRIDLVHHLTVLFFVLFLLLACVAKSASVWLGARLAGESNRSALDFAVALNARGGPGIVLATVTLAAGVINEDFFTVLVLLSIVTSEFAGLWLQHVSVPRLVIEEESEDHDDAEPPARRKPLHRAGSRPDAGAP</sequence>
<feature type="transmembrane region" description="Helical" evidence="12">
    <location>
        <begin position="175"/>
        <end position="197"/>
    </location>
</feature>
<proteinExistence type="inferred from homology"/>
<evidence type="ECO:0000256" key="9">
    <source>
        <dbReference type="ARBA" id="ARBA00023136"/>
    </source>
</evidence>
<dbReference type="GO" id="GO:0015297">
    <property type="term" value="F:antiporter activity"/>
    <property type="evidence" value="ECO:0007669"/>
    <property type="project" value="UniProtKB-KW"/>
</dbReference>
<feature type="region of interest" description="Disordered" evidence="11">
    <location>
        <begin position="438"/>
        <end position="466"/>
    </location>
</feature>
<dbReference type="GO" id="GO:0016020">
    <property type="term" value="C:membrane"/>
    <property type="evidence" value="ECO:0007669"/>
    <property type="project" value="UniProtKB-SubCell"/>
</dbReference>
<dbReference type="InterPro" id="IPR038770">
    <property type="entry name" value="Na+/solute_symporter_sf"/>
</dbReference>
<evidence type="ECO:0000256" key="12">
    <source>
        <dbReference type="SAM" id="Phobius"/>
    </source>
</evidence>
<dbReference type="PANTHER" id="PTHR43562:SF3">
    <property type="entry name" value="SODIUM ION_PROTON EXCHANGER (EUROFUNG)"/>
    <property type="match status" value="1"/>
</dbReference>
<evidence type="ECO:0000256" key="10">
    <source>
        <dbReference type="ARBA" id="ARBA00023201"/>
    </source>
</evidence>
<dbReference type="OrthoDB" id="9793589at2"/>
<comment type="subcellular location">
    <subcellularLocation>
        <location evidence="1">Membrane</location>
        <topology evidence="1">Multi-pass membrane protein</topology>
    </subcellularLocation>
</comment>
<evidence type="ECO:0000256" key="1">
    <source>
        <dbReference type="ARBA" id="ARBA00004141"/>
    </source>
</evidence>
<evidence type="ECO:0000256" key="6">
    <source>
        <dbReference type="ARBA" id="ARBA00022989"/>
    </source>
</evidence>
<protein>
    <submittedName>
        <fullName evidence="14">Cation:proton antiporter</fullName>
    </submittedName>
</protein>
<evidence type="ECO:0000313" key="15">
    <source>
        <dbReference type="Proteomes" id="UP000323454"/>
    </source>
</evidence>
<feature type="domain" description="Cation/H+ exchanger transmembrane" evidence="13">
    <location>
        <begin position="22"/>
        <end position="428"/>
    </location>
</feature>
<feature type="transmembrane region" description="Helical" evidence="12">
    <location>
        <begin position="311"/>
        <end position="329"/>
    </location>
</feature>
<dbReference type="AlphaFoldDB" id="A0A5B2WQ46"/>
<dbReference type="Pfam" id="PF00999">
    <property type="entry name" value="Na_H_Exchanger"/>
    <property type="match status" value="1"/>
</dbReference>
<comment type="caution">
    <text evidence="14">The sequence shown here is derived from an EMBL/GenBank/DDBJ whole genome shotgun (WGS) entry which is preliminary data.</text>
</comment>
<keyword evidence="4" id="KW-0050">Antiport</keyword>
<reference evidence="14 15" key="1">
    <citation type="submission" date="2019-09" db="EMBL/GenBank/DDBJ databases">
        <title>Goodfellowia gen. nov., a new genus of the Pseudonocardineae related to Actinoalloteichus, containing Goodfellowia coeruleoviolacea gen. nov., comb. nov. gen. nov., comb. nov.</title>
        <authorList>
            <person name="Labeda D."/>
        </authorList>
    </citation>
    <scope>NUCLEOTIDE SEQUENCE [LARGE SCALE GENOMIC DNA]</scope>
    <source>
        <strain evidence="14 15">AN110305</strain>
    </source>
</reference>
<organism evidence="14 15">
    <name type="scientific">Solihabitans fulvus</name>
    <dbReference type="NCBI Taxonomy" id="1892852"/>
    <lineage>
        <taxon>Bacteria</taxon>
        <taxon>Bacillati</taxon>
        <taxon>Actinomycetota</taxon>
        <taxon>Actinomycetes</taxon>
        <taxon>Pseudonocardiales</taxon>
        <taxon>Pseudonocardiaceae</taxon>
        <taxon>Solihabitans</taxon>
    </lineage>
</organism>
<dbReference type="EMBL" id="VUOB01000072">
    <property type="protein sequence ID" value="KAA2252852.1"/>
    <property type="molecule type" value="Genomic_DNA"/>
</dbReference>
<keyword evidence="5 12" id="KW-0812">Transmembrane</keyword>
<dbReference type="InterPro" id="IPR006153">
    <property type="entry name" value="Cation/H_exchanger_TM"/>
</dbReference>
<name>A0A5B2WQ46_9PSEU</name>
<gene>
    <name evidence="14" type="ORF">F0L68_34370</name>
</gene>
<feature type="transmembrane region" description="Helical" evidence="12">
    <location>
        <begin position="264"/>
        <end position="291"/>
    </location>
</feature>
<keyword evidence="3" id="KW-0813">Transport</keyword>